<dbReference type="InParanoid" id="K0KDF2"/>
<dbReference type="eggNOG" id="KOG0806">
    <property type="taxonomic scope" value="Eukaryota"/>
</dbReference>
<comment type="caution">
    <text evidence="3">The sequence shown here is derived from an EMBL/GenBank/DDBJ whole genome shotgun (WGS) entry which is preliminary data.</text>
</comment>
<dbReference type="STRING" id="1206466.K0KDF2"/>
<dbReference type="PROSITE" id="PS50263">
    <property type="entry name" value="CN_HYDROLASE"/>
    <property type="match status" value="1"/>
</dbReference>
<dbReference type="CDD" id="cd07572">
    <property type="entry name" value="nit"/>
    <property type="match status" value="1"/>
</dbReference>
<dbReference type="InterPro" id="IPR036526">
    <property type="entry name" value="C-N_Hydrolase_sf"/>
</dbReference>
<proteinExistence type="predicted"/>
<accession>K0KDF2</accession>
<dbReference type="EC" id="3.5.-.-" evidence="3"/>
<evidence type="ECO:0000313" key="3">
    <source>
        <dbReference type="EMBL" id="CCH43140.1"/>
    </source>
</evidence>
<evidence type="ECO:0000313" key="4">
    <source>
        <dbReference type="Proteomes" id="UP000009328"/>
    </source>
</evidence>
<dbReference type="Proteomes" id="UP000009328">
    <property type="component" value="Unassembled WGS sequence"/>
</dbReference>
<evidence type="ECO:0000259" key="2">
    <source>
        <dbReference type="PROSITE" id="PS50263"/>
    </source>
</evidence>
<sequence length="290" mass="32576">MSSPLLKRLNVALLQFAASPIKNENFIKVESLVTKALQNKPNLDLIILPECFNSPYSIKLFKKYGEQIPSGETTQFLSQLSLKNKINIIGGSYPEHHEDKIYNTSTVFNTQGELIAKHRKAHLFNIDIPNKITFQESRVLDAGNKATLFELPSFGKIGLGICYDVRFPELSMTCARKGAFAMVFPSAFNTTTGPLHWETLARSRAIDNQVYVVMCSPARDLNAKYHAYGHSLVVDPMGKIVVEAGTEEEILYWEMDPEVINSTRQGIPIDGQRRFDIYQDVSETTKIGDV</sequence>
<dbReference type="EMBL" id="CAIF01000068">
    <property type="protein sequence ID" value="CCH43140.1"/>
    <property type="molecule type" value="Genomic_DNA"/>
</dbReference>
<dbReference type="SUPFAM" id="SSF56317">
    <property type="entry name" value="Carbon-nitrogen hydrolase"/>
    <property type="match status" value="1"/>
</dbReference>
<dbReference type="GO" id="GO:0006107">
    <property type="term" value="P:oxaloacetate metabolic process"/>
    <property type="evidence" value="ECO:0007669"/>
    <property type="project" value="TreeGrafter"/>
</dbReference>
<dbReference type="AlphaFoldDB" id="K0KDF2"/>
<dbReference type="Pfam" id="PF00795">
    <property type="entry name" value="CN_hydrolase"/>
    <property type="match status" value="1"/>
</dbReference>
<gene>
    <name evidence="3" type="ORF">BN7_2687</name>
</gene>
<dbReference type="Gene3D" id="3.60.110.10">
    <property type="entry name" value="Carbon-nitrogen hydrolase"/>
    <property type="match status" value="1"/>
</dbReference>
<dbReference type="InterPro" id="IPR001110">
    <property type="entry name" value="UPF0012_CS"/>
</dbReference>
<dbReference type="GO" id="GO:0006528">
    <property type="term" value="P:asparagine metabolic process"/>
    <property type="evidence" value="ECO:0007669"/>
    <property type="project" value="TreeGrafter"/>
</dbReference>
<reference evidence="3 4" key="1">
    <citation type="journal article" date="2012" name="Eukaryot. Cell">
        <title>Draft genome sequence of Wickerhamomyces ciferrii NRRL Y-1031 F-60-10.</title>
        <authorList>
            <person name="Schneider J."/>
            <person name="Andrea H."/>
            <person name="Blom J."/>
            <person name="Jaenicke S."/>
            <person name="Ruckert C."/>
            <person name="Schorsch C."/>
            <person name="Szczepanowski R."/>
            <person name="Farwick M."/>
            <person name="Goesmann A."/>
            <person name="Puhler A."/>
            <person name="Schaffer S."/>
            <person name="Tauch A."/>
            <person name="Kohler T."/>
            <person name="Brinkrolf K."/>
        </authorList>
    </citation>
    <scope>NUCLEOTIDE SEQUENCE [LARGE SCALE GENOMIC DNA]</scope>
    <source>
        <strain evidence="4">ATCC 14091 / BCRC 22168 / CBS 111 / JCM 3599 / NBRC 0793 / NRRL Y-1031 F-60-10</strain>
    </source>
</reference>
<name>K0KDF2_WICCF</name>
<keyword evidence="1 3" id="KW-0378">Hydrolase</keyword>
<dbReference type="GO" id="GO:0005739">
    <property type="term" value="C:mitochondrion"/>
    <property type="evidence" value="ECO:0007669"/>
    <property type="project" value="TreeGrafter"/>
</dbReference>
<feature type="domain" description="CN hydrolase" evidence="2">
    <location>
        <begin position="9"/>
        <end position="257"/>
    </location>
</feature>
<dbReference type="InterPro" id="IPR045254">
    <property type="entry name" value="Nit1/2_C-N_Hydrolase"/>
</dbReference>
<organism evidence="3 4">
    <name type="scientific">Wickerhamomyces ciferrii (strain ATCC 14091 / BCRC 22168 / CBS 111 / JCM 3599 / NBRC 0793 / NRRL Y-1031 F-60-10)</name>
    <name type="common">Yeast</name>
    <name type="synonym">Pichia ciferrii</name>
    <dbReference type="NCBI Taxonomy" id="1206466"/>
    <lineage>
        <taxon>Eukaryota</taxon>
        <taxon>Fungi</taxon>
        <taxon>Dikarya</taxon>
        <taxon>Ascomycota</taxon>
        <taxon>Saccharomycotina</taxon>
        <taxon>Saccharomycetes</taxon>
        <taxon>Phaffomycetales</taxon>
        <taxon>Wickerhamomycetaceae</taxon>
        <taxon>Wickerhamomyces</taxon>
    </lineage>
</organism>
<dbReference type="GO" id="GO:0006541">
    <property type="term" value="P:glutamine metabolic process"/>
    <property type="evidence" value="ECO:0007669"/>
    <property type="project" value="TreeGrafter"/>
</dbReference>
<dbReference type="HOGENOM" id="CLU_030130_1_0_1"/>
<dbReference type="GO" id="GO:0050152">
    <property type="term" value="F:omega-amidase activity"/>
    <property type="evidence" value="ECO:0007669"/>
    <property type="project" value="TreeGrafter"/>
</dbReference>
<dbReference type="PROSITE" id="PS01227">
    <property type="entry name" value="UPF0012"/>
    <property type="match status" value="1"/>
</dbReference>
<keyword evidence="4" id="KW-1185">Reference proteome</keyword>
<dbReference type="PANTHER" id="PTHR23088:SF30">
    <property type="entry name" value="OMEGA-AMIDASE NIT2"/>
    <property type="match status" value="1"/>
</dbReference>
<evidence type="ECO:0000256" key="1">
    <source>
        <dbReference type="ARBA" id="ARBA00022801"/>
    </source>
</evidence>
<protein>
    <submittedName>
        <fullName evidence="3">Nitrilase</fullName>
        <ecNumber evidence="3">3.5.-.-</ecNumber>
    </submittedName>
</protein>
<dbReference type="PANTHER" id="PTHR23088">
    <property type="entry name" value="NITRILASE-RELATED"/>
    <property type="match status" value="1"/>
</dbReference>
<dbReference type="InterPro" id="IPR003010">
    <property type="entry name" value="C-N_Hydrolase"/>
</dbReference>